<reference evidence="1" key="1">
    <citation type="journal article" date="2021" name="New Phytol.">
        <title>Evolutionary innovations through gain and loss of genes in the ectomycorrhizal Boletales.</title>
        <authorList>
            <person name="Wu G."/>
            <person name="Miyauchi S."/>
            <person name="Morin E."/>
            <person name="Kuo A."/>
            <person name="Drula E."/>
            <person name="Varga T."/>
            <person name="Kohler A."/>
            <person name="Feng B."/>
            <person name="Cao Y."/>
            <person name="Lipzen A."/>
            <person name="Daum C."/>
            <person name="Hundley H."/>
            <person name="Pangilinan J."/>
            <person name="Johnson J."/>
            <person name="Barry K."/>
            <person name="LaButti K."/>
            <person name="Ng V."/>
            <person name="Ahrendt S."/>
            <person name="Min B."/>
            <person name="Choi I.G."/>
            <person name="Park H."/>
            <person name="Plett J.M."/>
            <person name="Magnuson J."/>
            <person name="Spatafora J.W."/>
            <person name="Nagy L.G."/>
            <person name="Henrissat B."/>
            <person name="Grigoriev I.V."/>
            <person name="Yang Z.L."/>
            <person name="Xu J."/>
            <person name="Martin F.M."/>
        </authorList>
    </citation>
    <scope>NUCLEOTIDE SEQUENCE</scope>
    <source>
        <strain evidence="1">ATCC 28755</strain>
    </source>
</reference>
<comment type="caution">
    <text evidence="1">The sequence shown here is derived from an EMBL/GenBank/DDBJ whole genome shotgun (WGS) entry which is preliminary data.</text>
</comment>
<keyword evidence="2" id="KW-1185">Reference proteome</keyword>
<dbReference type="EMBL" id="MU268456">
    <property type="protein sequence ID" value="KAH7904491.1"/>
    <property type="molecule type" value="Genomic_DNA"/>
</dbReference>
<evidence type="ECO:0000313" key="2">
    <source>
        <dbReference type="Proteomes" id="UP000790377"/>
    </source>
</evidence>
<sequence length="340" mass="38187">MDERDNEWLDRNNEEARGEGTSVQGSVSTPGTTTRSGLSQRSAKSKGKEPESAQAVGIAEDEFELVMGIFEKITHEKTEFLHHGLESGMSFPPFSDYQDIFSGPLPSSMFATFTVPAWIPPPAQLLRLARTIYPYWREHRQETGGHRIIPVLNYDESDVTNESYICFRRREIKAVRKTRASQATSSDKLIRLQTELIQAMELAKLLLSRETTKQDSVQQTIQVCEKRLEFVDLKCKFPSLATKDDDELLYDKEKVVKKIKVETAGRIGLKLRTGGSGDPGSPAMPVEAAIRPRDRLAMISSAVERDLARKKERDHGYEDVTEVIFELSVGAPITMLIPGN</sequence>
<name>A0ACB7ZTL0_9AGAM</name>
<accession>A0ACB7ZTL0</accession>
<dbReference type="Proteomes" id="UP000790377">
    <property type="component" value="Unassembled WGS sequence"/>
</dbReference>
<organism evidence="1 2">
    <name type="scientific">Hygrophoropsis aurantiaca</name>
    <dbReference type="NCBI Taxonomy" id="72124"/>
    <lineage>
        <taxon>Eukaryota</taxon>
        <taxon>Fungi</taxon>
        <taxon>Dikarya</taxon>
        <taxon>Basidiomycota</taxon>
        <taxon>Agaricomycotina</taxon>
        <taxon>Agaricomycetes</taxon>
        <taxon>Agaricomycetidae</taxon>
        <taxon>Boletales</taxon>
        <taxon>Coniophorineae</taxon>
        <taxon>Hygrophoropsidaceae</taxon>
        <taxon>Hygrophoropsis</taxon>
    </lineage>
</organism>
<protein>
    <submittedName>
        <fullName evidence="1">Uncharacterized protein</fullName>
    </submittedName>
</protein>
<gene>
    <name evidence="1" type="ORF">BJ138DRAFT_1237334</name>
</gene>
<evidence type="ECO:0000313" key="1">
    <source>
        <dbReference type="EMBL" id="KAH7904491.1"/>
    </source>
</evidence>
<proteinExistence type="predicted"/>